<gene>
    <name evidence="1" type="ORF">EM595_p0451</name>
</gene>
<organism evidence="1 2">
    <name type="scientific">Duffyella gerundensis</name>
    <dbReference type="NCBI Taxonomy" id="1619313"/>
    <lineage>
        <taxon>Bacteria</taxon>
        <taxon>Pseudomonadati</taxon>
        <taxon>Pseudomonadota</taxon>
        <taxon>Gammaproteobacteria</taxon>
        <taxon>Enterobacterales</taxon>
        <taxon>Erwiniaceae</taxon>
        <taxon>Duffyella</taxon>
    </lineage>
</organism>
<geneLocation type="plasmid" evidence="2">
    <name>pEM01</name>
</geneLocation>
<keyword evidence="2" id="KW-1185">Reference proteome</keyword>
<evidence type="ECO:0000313" key="1">
    <source>
        <dbReference type="EMBL" id="CUU26147.1"/>
    </source>
</evidence>
<evidence type="ECO:0000313" key="2">
    <source>
        <dbReference type="Proteomes" id="UP000059419"/>
    </source>
</evidence>
<proteinExistence type="predicted"/>
<protein>
    <recommendedName>
        <fullName evidence="3">Lipoprotein</fullName>
    </recommendedName>
</protein>
<dbReference type="PATRIC" id="fig|1619313.3.peg.4079"/>
<accession>A0A0U5LBQ8</accession>
<dbReference type="Proteomes" id="UP000059419">
    <property type="component" value="Plasmid pEM01"/>
</dbReference>
<sequence length="356" mass="38847">MREATRTFIPTLYLKNLNEGAIVFKRASRTLLPGMLVSALVLPLAACDNSDKADAKPAAQSQPQAVAEDSAAQLTSKLNAYVGCFNTADDSVRNSALRYVSWMANAEKGPTGKERNVNVLGDVTPYELETCTKAINEASKASPKLPALDAAATQYLADLTTLQPLVSQASRYYSQEDYKDDGFAKGKQMHQPLMKAFNRFMKSSDQFGAEVEKENNAVVAAQLIEIEKSEGRHSRYYRLALVTQAKPLATLFTSPAPEVAGMTKALDAYSALLDEAEKATASEAGKPLTWSIFQDNAGTFLKDCKDRMRRIRDKTPYSTGEQSLLKGSGNSGWMVSGSPMRVLKSYNELVEAGNRL</sequence>
<dbReference type="KEGG" id="ege:EM595_p0451"/>
<dbReference type="Pfam" id="PF12889">
    <property type="entry name" value="DUF3829"/>
    <property type="match status" value="1"/>
</dbReference>
<name>A0A0U5LBQ8_9GAMM</name>
<evidence type="ECO:0008006" key="3">
    <source>
        <dbReference type="Google" id="ProtNLM"/>
    </source>
</evidence>
<dbReference type="EMBL" id="LN907828">
    <property type="protein sequence ID" value="CUU26147.1"/>
    <property type="molecule type" value="Genomic_DNA"/>
</dbReference>
<dbReference type="AlphaFoldDB" id="A0A0U5LBQ8"/>
<dbReference type="InterPro" id="IPR024291">
    <property type="entry name" value="DUF3829"/>
</dbReference>
<reference evidence="2" key="1">
    <citation type="submission" date="2015-11" db="EMBL/GenBank/DDBJ databases">
        <authorList>
            <person name="Blom J."/>
        </authorList>
    </citation>
    <scope>NUCLEOTIDE SEQUENCE [LARGE SCALE GENOMIC DNA]</scope>
    <source>
        <plasmid evidence="2">pEM01</plasmid>
    </source>
</reference>